<dbReference type="EC" id="2.1.1.334" evidence="6"/>
<comment type="caution">
    <text evidence="6">The sequence shown here is derived from an EMBL/GenBank/DDBJ whole genome shotgun (WGS) entry which is preliminary data.</text>
</comment>
<keyword evidence="2 5" id="KW-0812">Transmembrane</keyword>
<dbReference type="InterPro" id="IPR007318">
    <property type="entry name" value="Phopholipid_MeTrfase"/>
</dbReference>
<evidence type="ECO:0000256" key="5">
    <source>
        <dbReference type="SAM" id="Phobius"/>
    </source>
</evidence>
<keyword evidence="3 5" id="KW-1133">Transmembrane helix</keyword>
<dbReference type="GO" id="GO:0032259">
    <property type="term" value="P:methylation"/>
    <property type="evidence" value="ECO:0007669"/>
    <property type="project" value="UniProtKB-KW"/>
</dbReference>
<evidence type="ECO:0000256" key="2">
    <source>
        <dbReference type="ARBA" id="ARBA00022692"/>
    </source>
</evidence>
<feature type="transmembrane region" description="Helical" evidence="5">
    <location>
        <begin position="117"/>
        <end position="135"/>
    </location>
</feature>
<evidence type="ECO:0000256" key="1">
    <source>
        <dbReference type="ARBA" id="ARBA00004127"/>
    </source>
</evidence>
<proteinExistence type="predicted"/>
<feature type="transmembrane region" description="Helical" evidence="5">
    <location>
        <begin position="92"/>
        <end position="111"/>
    </location>
</feature>
<evidence type="ECO:0000256" key="4">
    <source>
        <dbReference type="ARBA" id="ARBA00023136"/>
    </source>
</evidence>
<dbReference type="AlphaFoldDB" id="A0AAW6T921"/>
<dbReference type="EMBL" id="JASATX010000003">
    <property type="protein sequence ID" value="MDI2098848.1"/>
    <property type="molecule type" value="Genomic_DNA"/>
</dbReference>
<protein>
    <submittedName>
        <fullName evidence="6">Isoprenylcysteine carboxylmethyltransferase family protein</fullName>
        <ecNumber evidence="6">2.1.1.100</ecNumber>
        <ecNumber evidence="6">2.1.1.334</ecNumber>
    </submittedName>
</protein>
<dbReference type="Pfam" id="PF04191">
    <property type="entry name" value="PEMT"/>
    <property type="match status" value="1"/>
</dbReference>
<dbReference type="Gene3D" id="1.20.120.1630">
    <property type="match status" value="1"/>
</dbReference>
<keyword evidence="6" id="KW-0489">Methyltransferase</keyword>
<accession>A0AAW6T921</accession>
<evidence type="ECO:0000313" key="6">
    <source>
        <dbReference type="EMBL" id="MDI2098848.1"/>
    </source>
</evidence>
<evidence type="ECO:0000313" key="7">
    <source>
        <dbReference type="Proteomes" id="UP001321506"/>
    </source>
</evidence>
<gene>
    <name evidence="6" type="ORF">QF206_07705</name>
</gene>
<dbReference type="GO" id="GO:0004671">
    <property type="term" value="F:protein C-terminal S-isoprenylcysteine carboxyl O-methyltransferase activity"/>
    <property type="evidence" value="ECO:0007669"/>
    <property type="project" value="UniProtKB-EC"/>
</dbReference>
<dbReference type="RefSeq" id="WP_281488642.1">
    <property type="nucleotide sequence ID" value="NZ_JASATX010000003.1"/>
</dbReference>
<keyword evidence="7" id="KW-1185">Reference proteome</keyword>
<comment type="subcellular location">
    <subcellularLocation>
        <location evidence="1">Endomembrane system</location>
        <topology evidence="1">Multi-pass membrane protein</topology>
    </subcellularLocation>
</comment>
<sequence>MARRLRHWLGTLTSLVVLPGIIGVLLPWLITRWDVADWGIMQPLAMGLAYVLIIGGAWFLTHSYVRFAGEGAGTPSPLVPAEQLVVGGAYRFVRNPMYLAIFAVLAGQVLFFGSLWLVLYTIVIVIASVLFVRFYEEPRLERRFGEQYRRYREAVPAWWPRATPAHVN</sequence>
<evidence type="ECO:0000256" key="3">
    <source>
        <dbReference type="ARBA" id="ARBA00022989"/>
    </source>
</evidence>
<dbReference type="GO" id="GO:0012505">
    <property type="term" value="C:endomembrane system"/>
    <property type="evidence" value="ECO:0007669"/>
    <property type="project" value="UniProtKB-SubCell"/>
</dbReference>
<organism evidence="6 7">
    <name type="scientific">Ruicaihuangia caeni</name>
    <dbReference type="NCBI Taxonomy" id="3042517"/>
    <lineage>
        <taxon>Bacteria</taxon>
        <taxon>Bacillati</taxon>
        <taxon>Actinomycetota</taxon>
        <taxon>Actinomycetes</taxon>
        <taxon>Micrococcales</taxon>
        <taxon>Microbacteriaceae</taxon>
        <taxon>Ruicaihuangia</taxon>
    </lineage>
</organism>
<dbReference type="Proteomes" id="UP001321506">
    <property type="component" value="Unassembled WGS sequence"/>
</dbReference>
<dbReference type="EC" id="2.1.1.100" evidence="6"/>
<feature type="transmembrane region" description="Helical" evidence="5">
    <location>
        <begin position="40"/>
        <end position="60"/>
    </location>
</feature>
<feature type="transmembrane region" description="Helical" evidence="5">
    <location>
        <begin position="7"/>
        <end position="28"/>
    </location>
</feature>
<name>A0AAW6T921_9MICO</name>
<keyword evidence="6" id="KW-0808">Transferase</keyword>
<keyword evidence="4 5" id="KW-0472">Membrane</keyword>
<reference evidence="6 7" key="1">
    <citation type="submission" date="2023-04" db="EMBL/GenBank/DDBJ databases">
        <title>Klugiella caeni sp. nov. isolated from the sludge of biochemical tank.</title>
        <authorList>
            <person name="Geng K."/>
        </authorList>
    </citation>
    <scope>NUCLEOTIDE SEQUENCE [LARGE SCALE GENOMIC DNA]</scope>
    <source>
        <strain evidence="6 7">YN-L-19</strain>
    </source>
</reference>